<dbReference type="InterPro" id="IPR018171">
    <property type="entry name" value="Pept_tRNA_hydro_CS"/>
</dbReference>
<dbReference type="PANTHER" id="PTHR17224:SF1">
    <property type="entry name" value="PEPTIDYL-TRNA HYDROLASE"/>
    <property type="match status" value="1"/>
</dbReference>
<dbReference type="Pfam" id="PF01195">
    <property type="entry name" value="Pept_tRNA_hydro"/>
    <property type="match status" value="1"/>
</dbReference>
<dbReference type="GO" id="GO:0006515">
    <property type="term" value="P:protein quality control for misfolded or incompletely synthesized proteins"/>
    <property type="evidence" value="ECO:0007669"/>
    <property type="project" value="UniProtKB-UniRule"/>
</dbReference>
<feature type="active site" description="Proton acceptor" evidence="7">
    <location>
        <position position="19"/>
    </location>
</feature>
<evidence type="ECO:0000313" key="10">
    <source>
        <dbReference type="EMBL" id="QHI68515.1"/>
    </source>
</evidence>
<dbReference type="InterPro" id="IPR001328">
    <property type="entry name" value="Pept_tRNA_hydro"/>
</dbReference>
<evidence type="ECO:0000256" key="2">
    <source>
        <dbReference type="ARBA" id="ARBA00022555"/>
    </source>
</evidence>
<comment type="catalytic activity">
    <reaction evidence="7 8">
        <text>an N-acyl-L-alpha-aminoacyl-tRNA + H2O = an N-acyl-L-amino acid + a tRNA + H(+)</text>
        <dbReference type="Rhea" id="RHEA:54448"/>
        <dbReference type="Rhea" id="RHEA-COMP:10123"/>
        <dbReference type="Rhea" id="RHEA-COMP:13883"/>
        <dbReference type="ChEBI" id="CHEBI:15377"/>
        <dbReference type="ChEBI" id="CHEBI:15378"/>
        <dbReference type="ChEBI" id="CHEBI:59874"/>
        <dbReference type="ChEBI" id="CHEBI:78442"/>
        <dbReference type="ChEBI" id="CHEBI:138191"/>
        <dbReference type="EC" id="3.1.1.29"/>
    </reaction>
</comment>
<name>A0A6P1MBN4_9BACT</name>
<dbReference type="RefSeq" id="WP_160626911.1">
    <property type="nucleotide sequence ID" value="NZ_CP047593.1"/>
</dbReference>
<dbReference type="PROSITE" id="PS01195">
    <property type="entry name" value="PEPT_TRNA_HYDROL_1"/>
    <property type="match status" value="1"/>
</dbReference>
<reference evidence="10 11" key="1">
    <citation type="submission" date="2020-01" db="EMBL/GenBank/DDBJ databases">
        <title>Ponticoccus aerotolerans gen. nov., sp. nov., an anaerobic bacterium and proposal of Ponticoccusceae fam. nov., Ponticoccusles ord. nov. and Ponticoccuse classis nov. in the phylum Kiritimatiellaeota.</title>
        <authorList>
            <person name="Zhou L.Y."/>
            <person name="Du Z.J."/>
        </authorList>
    </citation>
    <scope>NUCLEOTIDE SEQUENCE [LARGE SCALE GENOMIC DNA]</scope>
    <source>
        <strain evidence="10 11">S-5007</strain>
    </source>
</reference>
<dbReference type="AlphaFoldDB" id="A0A6P1MBN4"/>
<dbReference type="GO" id="GO:0000049">
    <property type="term" value="F:tRNA binding"/>
    <property type="evidence" value="ECO:0007669"/>
    <property type="project" value="UniProtKB-UniRule"/>
</dbReference>
<keyword evidence="11" id="KW-1185">Reference proteome</keyword>
<dbReference type="NCBIfam" id="TIGR00447">
    <property type="entry name" value="pth"/>
    <property type="match status" value="1"/>
</dbReference>
<accession>A0A6P1MBN4</accession>
<evidence type="ECO:0000313" key="11">
    <source>
        <dbReference type="Proteomes" id="UP000464954"/>
    </source>
</evidence>
<feature type="binding site" evidence="7">
    <location>
        <position position="67"/>
    </location>
    <ligand>
        <name>tRNA</name>
        <dbReference type="ChEBI" id="CHEBI:17843"/>
    </ligand>
</feature>
<evidence type="ECO:0000256" key="9">
    <source>
        <dbReference type="RuleBase" id="RU004320"/>
    </source>
</evidence>
<dbReference type="HAMAP" id="MF_00083">
    <property type="entry name" value="Pept_tRNA_hydro_bact"/>
    <property type="match status" value="1"/>
</dbReference>
<feature type="binding site" evidence="7">
    <location>
        <position position="113"/>
    </location>
    <ligand>
        <name>tRNA</name>
        <dbReference type="ChEBI" id="CHEBI:17843"/>
    </ligand>
</feature>
<feature type="binding site" evidence="7">
    <location>
        <position position="65"/>
    </location>
    <ligand>
        <name>tRNA</name>
        <dbReference type="ChEBI" id="CHEBI:17843"/>
    </ligand>
</feature>
<evidence type="ECO:0000256" key="8">
    <source>
        <dbReference type="RuleBase" id="RU000673"/>
    </source>
</evidence>
<dbReference type="GO" id="GO:0005737">
    <property type="term" value="C:cytoplasm"/>
    <property type="evidence" value="ECO:0007669"/>
    <property type="project" value="UniProtKB-SubCell"/>
</dbReference>
<dbReference type="Proteomes" id="UP000464954">
    <property type="component" value="Chromosome"/>
</dbReference>
<dbReference type="Gene3D" id="3.40.50.1470">
    <property type="entry name" value="Peptidyl-tRNA hydrolase"/>
    <property type="match status" value="1"/>
</dbReference>
<dbReference type="EC" id="3.1.1.29" evidence="1 7"/>
<dbReference type="GO" id="GO:0072344">
    <property type="term" value="P:rescue of stalled ribosome"/>
    <property type="evidence" value="ECO:0007669"/>
    <property type="project" value="UniProtKB-UniRule"/>
</dbReference>
<protein>
    <recommendedName>
        <fullName evidence="6 7">Peptidyl-tRNA hydrolase</fullName>
        <shortName evidence="7">Pth</shortName>
        <ecNumber evidence="1 7">3.1.1.29</ecNumber>
    </recommendedName>
</protein>
<keyword evidence="7" id="KW-0963">Cytoplasm</keyword>
<comment type="subunit">
    <text evidence="7">Monomer.</text>
</comment>
<evidence type="ECO:0000256" key="7">
    <source>
        <dbReference type="HAMAP-Rule" id="MF_00083"/>
    </source>
</evidence>
<comment type="function">
    <text evidence="7">Hydrolyzes ribosome-free peptidyl-tRNAs (with 1 or more amino acids incorporated), which drop off the ribosome during protein synthesis, or as a result of ribosome stalling.</text>
</comment>
<feature type="site" description="Discriminates between blocked and unblocked aminoacyl-tRNA" evidence="7">
    <location>
        <position position="9"/>
    </location>
</feature>
<dbReference type="GO" id="GO:0004045">
    <property type="term" value="F:peptidyl-tRNA hydrolase activity"/>
    <property type="evidence" value="ECO:0007669"/>
    <property type="project" value="UniProtKB-UniRule"/>
</dbReference>
<keyword evidence="3 7" id="KW-0378">Hydrolase</keyword>
<dbReference type="EMBL" id="CP047593">
    <property type="protein sequence ID" value="QHI68515.1"/>
    <property type="molecule type" value="Genomic_DNA"/>
</dbReference>
<dbReference type="FunFam" id="3.40.50.1470:FF:000001">
    <property type="entry name" value="Peptidyl-tRNA hydrolase"/>
    <property type="match status" value="1"/>
</dbReference>
<evidence type="ECO:0000256" key="5">
    <source>
        <dbReference type="ARBA" id="ARBA00038063"/>
    </source>
</evidence>
<dbReference type="SUPFAM" id="SSF53178">
    <property type="entry name" value="Peptidyl-tRNA hydrolase-like"/>
    <property type="match status" value="1"/>
</dbReference>
<keyword evidence="2 7" id="KW-0820">tRNA-binding</keyword>
<organism evidence="10 11">
    <name type="scientific">Tichowtungia aerotolerans</name>
    <dbReference type="NCBI Taxonomy" id="2697043"/>
    <lineage>
        <taxon>Bacteria</taxon>
        <taxon>Pseudomonadati</taxon>
        <taxon>Kiritimatiellota</taxon>
        <taxon>Tichowtungiia</taxon>
        <taxon>Tichowtungiales</taxon>
        <taxon>Tichowtungiaceae</taxon>
        <taxon>Tichowtungia</taxon>
    </lineage>
</organism>
<sequence>MKWIVGLGNPGREYEMTRHNIGFLVLDELAARNGLSFRRSWRFPARIAKGKIGEEPVQLVKPQTYMNRSGAAVGPMLRKGKGTAADLLLVFDDTALAWGRLRVRAQGSAGGHNGVQSVLNALGDGAFGRIRVGIGSKPDKVSLSEHVLGPFSAEEQRELADVVGQAADAVEAACANGVERAMNRFNRG</sequence>
<evidence type="ECO:0000256" key="3">
    <source>
        <dbReference type="ARBA" id="ARBA00022801"/>
    </source>
</evidence>
<feature type="site" description="Stabilizes the basic form of H active site to accept a proton" evidence="7">
    <location>
        <position position="92"/>
    </location>
</feature>
<comment type="subcellular location">
    <subcellularLocation>
        <location evidence="7">Cytoplasm</location>
    </subcellularLocation>
</comment>
<dbReference type="KEGG" id="taer:GT409_03275"/>
<dbReference type="InterPro" id="IPR036416">
    <property type="entry name" value="Pept_tRNA_hydro_sf"/>
</dbReference>
<feature type="binding site" evidence="7">
    <location>
        <position position="14"/>
    </location>
    <ligand>
        <name>tRNA</name>
        <dbReference type="ChEBI" id="CHEBI:17843"/>
    </ligand>
</feature>
<comment type="function">
    <text evidence="7">Catalyzes the release of premature peptidyl moieties from peptidyl-tRNA molecules trapped in stalled 50S ribosomal subunits, and thus maintains levels of free tRNAs and 50S ribosomes.</text>
</comment>
<evidence type="ECO:0000256" key="4">
    <source>
        <dbReference type="ARBA" id="ARBA00022884"/>
    </source>
</evidence>
<gene>
    <name evidence="7" type="primary">pth</name>
    <name evidence="10" type="ORF">GT409_03275</name>
</gene>
<evidence type="ECO:0000256" key="6">
    <source>
        <dbReference type="ARBA" id="ARBA00050038"/>
    </source>
</evidence>
<evidence type="ECO:0000256" key="1">
    <source>
        <dbReference type="ARBA" id="ARBA00013260"/>
    </source>
</evidence>
<keyword evidence="4 7" id="KW-0694">RNA-binding</keyword>
<proteinExistence type="inferred from homology"/>
<dbReference type="CDD" id="cd00462">
    <property type="entry name" value="PTH"/>
    <property type="match status" value="1"/>
</dbReference>
<comment type="similarity">
    <text evidence="5 7 9">Belongs to the PTH family.</text>
</comment>
<dbReference type="PANTHER" id="PTHR17224">
    <property type="entry name" value="PEPTIDYL-TRNA HYDROLASE"/>
    <property type="match status" value="1"/>
</dbReference>